<dbReference type="AlphaFoldDB" id="A0A1Q9DJ28"/>
<protein>
    <submittedName>
        <fullName evidence="2">Uncharacterized protein</fullName>
    </submittedName>
</protein>
<name>A0A1Q9DJ28_SYMMI</name>
<gene>
    <name evidence="2" type="ORF">AK812_SmicGene22753</name>
</gene>
<keyword evidence="3" id="KW-1185">Reference proteome</keyword>
<reference evidence="2 3" key="1">
    <citation type="submission" date="2016-02" db="EMBL/GenBank/DDBJ databases">
        <title>Genome analysis of coral dinoflagellate symbionts highlights evolutionary adaptations to a symbiotic lifestyle.</title>
        <authorList>
            <person name="Aranda M."/>
            <person name="Li Y."/>
            <person name="Liew Y.J."/>
            <person name="Baumgarten S."/>
            <person name="Simakov O."/>
            <person name="Wilson M."/>
            <person name="Piel J."/>
            <person name="Ashoor H."/>
            <person name="Bougouffa S."/>
            <person name="Bajic V.B."/>
            <person name="Ryu T."/>
            <person name="Ravasi T."/>
            <person name="Bayer T."/>
            <person name="Micklem G."/>
            <person name="Kim H."/>
            <person name="Bhak J."/>
            <person name="Lajeunesse T.C."/>
            <person name="Voolstra C.R."/>
        </authorList>
    </citation>
    <scope>NUCLEOTIDE SEQUENCE [LARGE SCALE GENOMIC DNA]</scope>
    <source>
        <strain evidence="2 3">CCMP2467</strain>
    </source>
</reference>
<evidence type="ECO:0000256" key="1">
    <source>
        <dbReference type="SAM" id="SignalP"/>
    </source>
</evidence>
<proteinExistence type="predicted"/>
<accession>A0A1Q9DJ28</accession>
<evidence type="ECO:0000313" key="2">
    <source>
        <dbReference type="EMBL" id="OLP95156.1"/>
    </source>
</evidence>
<organism evidence="2 3">
    <name type="scientific">Symbiodinium microadriaticum</name>
    <name type="common">Dinoflagellate</name>
    <name type="synonym">Zooxanthella microadriatica</name>
    <dbReference type="NCBI Taxonomy" id="2951"/>
    <lineage>
        <taxon>Eukaryota</taxon>
        <taxon>Sar</taxon>
        <taxon>Alveolata</taxon>
        <taxon>Dinophyceae</taxon>
        <taxon>Suessiales</taxon>
        <taxon>Symbiodiniaceae</taxon>
        <taxon>Symbiodinium</taxon>
    </lineage>
</organism>
<feature type="chain" id="PRO_5010232508" evidence="1">
    <location>
        <begin position="18"/>
        <end position="168"/>
    </location>
</feature>
<feature type="signal peptide" evidence="1">
    <location>
        <begin position="1"/>
        <end position="17"/>
    </location>
</feature>
<comment type="caution">
    <text evidence="2">The sequence shown here is derived from an EMBL/GenBank/DDBJ whole genome shotgun (WGS) entry which is preliminary data.</text>
</comment>
<sequence length="168" mass="18463">MESTLWMLGVYKSVVSALDFITGATPAGAPDGYSALQTRSQAHSVSDPLLELPAATTWDQGMRANRKEMLAPPLRRLCHRSHCPRSLAVGIASPRVQKSSRRLCLGKCPAAQWPDDEKALVLLQPTLAALTQRYEAVEADPRRVWVPPFPPVISGTKDVLQSRLRELP</sequence>
<dbReference type="OrthoDB" id="407688at2759"/>
<dbReference type="Proteomes" id="UP000186817">
    <property type="component" value="Unassembled WGS sequence"/>
</dbReference>
<dbReference type="EMBL" id="LSRX01000515">
    <property type="protein sequence ID" value="OLP95156.1"/>
    <property type="molecule type" value="Genomic_DNA"/>
</dbReference>
<evidence type="ECO:0000313" key="3">
    <source>
        <dbReference type="Proteomes" id="UP000186817"/>
    </source>
</evidence>
<keyword evidence="1" id="KW-0732">Signal</keyword>